<dbReference type="PANTHER" id="PTHR33969">
    <property type="entry name" value="SEGREGATION AND CONDENSATION PROTEIN A"/>
    <property type="match status" value="1"/>
</dbReference>
<evidence type="ECO:0000256" key="1">
    <source>
        <dbReference type="ARBA" id="ARBA00044777"/>
    </source>
</evidence>
<evidence type="ECO:0000313" key="2">
    <source>
        <dbReference type="EMBL" id="OHA23971.1"/>
    </source>
</evidence>
<dbReference type="InterPro" id="IPR003768">
    <property type="entry name" value="ScpA"/>
</dbReference>
<comment type="caution">
    <text evidence="2">The sequence shown here is derived from an EMBL/GenBank/DDBJ whole genome shotgun (WGS) entry which is preliminary data.</text>
</comment>
<dbReference type="EMBL" id="MHRM01000014">
    <property type="protein sequence ID" value="OHA23971.1"/>
    <property type="molecule type" value="Genomic_DNA"/>
</dbReference>
<dbReference type="Gene3D" id="6.10.250.2410">
    <property type="match status" value="1"/>
</dbReference>
<name>A0A1G2MLR5_9BACT</name>
<evidence type="ECO:0000313" key="3">
    <source>
        <dbReference type="Proteomes" id="UP000178413"/>
    </source>
</evidence>
<organism evidence="2 3">
    <name type="scientific">Candidatus Taylorbacteria bacterium RIFCSPHIGHO2_02_FULL_44_12</name>
    <dbReference type="NCBI Taxonomy" id="1802308"/>
    <lineage>
        <taxon>Bacteria</taxon>
        <taxon>Candidatus Tayloriibacteriota</taxon>
    </lineage>
</organism>
<dbReference type="Pfam" id="PF02616">
    <property type="entry name" value="SMC_ScpA"/>
    <property type="match status" value="1"/>
</dbReference>
<accession>A0A1G2MLR5</accession>
<sequence length="240" mass="27579">MSFTVKTGNFQGPLDLLLDLIEKRKVFVNDISLSRVTDEFIQHLKQFETIPIVESADFILIASTLLLIKSKSLLPELDLTDQEKEDIQNLETRLMIYRRFREISNGIGKIFGKKMIFMPLSVPKGDIVFMPDPTYNIDTARRYIHGLVQSLPKKESLPETLVKKVISLEEMITRLASRVTSHLRVSFKEFSSEHRQNKLEIIVGFLAMLELVKQGLFHVSQDKAFADIHMETRAVSVPIY</sequence>
<reference evidence="2 3" key="1">
    <citation type="journal article" date="2016" name="Nat. Commun.">
        <title>Thousands of microbial genomes shed light on interconnected biogeochemical processes in an aquifer system.</title>
        <authorList>
            <person name="Anantharaman K."/>
            <person name="Brown C.T."/>
            <person name="Hug L.A."/>
            <person name="Sharon I."/>
            <person name="Castelle C.J."/>
            <person name="Probst A.J."/>
            <person name="Thomas B.C."/>
            <person name="Singh A."/>
            <person name="Wilkins M.J."/>
            <person name="Karaoz U."/>
            <person name="Brodie E.L."/>
            <person name="Williams K.H."/>
            <person name="Hubbard S.S."/>
            <person name="Banfield J.F."/>
        </authorList>
    </citation>
    <scope>NUCLEOTIDE SEQUENCE [LARGE SCALE GENOMIC DNA]</scope>
</reference>
<dbReference type="AlphaFoldDB" id="A0A1G2MLR5"/>
<dbReference type="PANTHER" id="PTHR33969:SF2">
    <property type="entry name" value="SEGREGATION AND CONDENSATION PROTEIN A"/>
    <property type="match status" value="1"/>
</dbReference>
<protein>
    <recommendedName>
        <fullName evidence="1">Segregation and condensation protein A</fullName>
    </recommendedName>
</protein>
<dbReference type="STRING" id="1802308.A3D50_02060"/>
<gene>
    <name evidence="2" type="ORF">A3D50_02060</name>
</gene>
<dbReference type="Proteomes" id="UP000178413">
    <property type="component" value="Unassembled WGS sequence"/>
</dbReference>
<proteinExistence type="predicted"/>